<dbReference type="EMBL" id="NBWC01000012">
    <property type="protein sequence ID" value="ORL65117.1"/>
    <property type="molecule type" value="Genomic_DNA"/>
</dbReference>
<comment type="caution">
    <text evidence="1">The sequence shown here is derived from an EMBL/GenBank/DDBJ whole genome shotgun (WGS) entry which is preliminary data.</text>
</comment>
<dbReference type="InterPro" id="IPR036520">
    <property type="entry name" value="UPF0759_sf"/>
</dbReference>
<organism evidence="1 2">
    <name type="scientific">Pseudomonas putida</name>
    <name type="common">Arthrobacter siderocapsulatus</name>
    <dbReference type="NCBI Taxonomy" id="303"/>
    <lineage>
        <taxon>Bacteria</taxon>
        <taxon>Pseudomonadati</taxon>
        <taxon>Pseudomonadota</taxon>
        <taxon>Gammaproteobacteria</taxon>
        <taxon>Pseudomonadales</taxon>
        <taxon>Pseudomonadaceae</taxon>
        <taxon>Pseudomonas</taxon>
    </lineage>
</organism>
<gene>
    <name evidence="1" type="ORF">B7H17_10380</name>
</gene>
<sequence length="241" mass="27004">MNVFIGCAGWSVPSAYAEVFAQAGSHLQRYAARLDAVEINSSFYRPHKPQTYARWAASVPRHFRFSVKMPKAITHEQRLHASDALLDAFLEQCGELGERLGCLLVQLPPSLRYEPQVARRFFEALRRRHAGPLALEPRHASWQSAEPLLTDLQIAQVAASPARFESDAKPGGWPGLIYWRLHGEPRIYYSDYAEAYLQRLAAELRASRAANVPTWCIFDNTAGGAALGNALALQERLDMSR</sequence>
<dbReference type="InterPro" id="IPR002763">
    <property type="entry name" value="DUF72"/>
</dbReference>
<dbReference type="Pfam" id="PF01904">
    <property type="entry name" value="DUF72"/>
    <property type="match status" value="1"/>
</dbReference>
<dbReference type="PANTHER" id="PTHR30348:SF14">
    <property type="entry name" value="BLR8050 PROTEIN"/>
    <property type="match status" value="1"/>
</dbReference>
<dbReference type="PANTHER" id="PTHR30348">
    <property type="entry name" value="UNCHARACTERIZED PROTEIN YECE"/>
    <property type="match status" value="1"/>
</dbReference>
<proteinExistence type="predicted"/>
<dbReference type="RefSeq" id="WP_084855773.1">
    <property type="nucleotide sequence ID" value="NZ_NBWC01000012.1"/>
</dbReference>
<reference evidence="1 2" key="1">
    <citation type="submission" date="2017-04" db="EMBL/GenBank/DDBJ databases">
        <title>Presence of VIM-2 positive Pseudomonas species in chickens and their surrounding environment.</title>
        <authorList>
            <person name="Zhang R."/>
        </authorList>
    </citation>
    <scope>NUCLEOTIDE SEQUENCE [LARGE SCALE GENOMIC DNA]</scope>
    <source>
        <strain evidence="1 2">DZ-C18</strain>
    </source>
</reference>
<accession>A0A1X0ZZU3</accession>
<dbReference type="Gene3D" id="3.20.20.410">
    <property type="entry name" value="Protein of unknown function UPF0759"/>
    <property type="match status" value="1"/>
</dbReference>
<dbReference type="SUPFAM" id="SSF117396">
    <property type="entry name" value="TM1631-like"/>
    <property type="match status" value="1"/>
</dbReference>
<dbReference type="Proteomes" id="UP000193675">
    <property type="component" value="Unassembled WGS sequence"/>
</dbReference>
<evidence type="ECO:0000313" key="1">
    <source>
        <dbReference type="EMBL" id="ORL65117.1"/>
    </source>
</evidence>
<name>A0A1X0ZZU3_PSEPU</name>
<protein>
    <recommendedName>
        <fullName evidence="3">DUF72 domain-containing protein</fullName>
    </recommendedName>
</protein>
<evidence type="ECO:0000313" key="2">
    <source>
        <dbReference type="Proteomes" id="UP000193675"/>
    </source>
</evidence>
<dbReference type="AlphaFoldDB" id="A0A1X0ZZU3"/>
<evidence type="ECO:0008006" key="3">
    <source>
        <dbReference type="Google" id="ProtNLM"/>
    </source>
</evidence>
<dbReference type="OrthoDB" id="9780310at2"/>